<dbReference type="SFLD" id="SFLDS00001">
    <property type="entry name" value="Enolase"/>
    <property type="match status" value="1"/>
</dbReference>
<dbReference type="GO" id="GO:0004634">
    <property type="term" value="F:phosphopyruvate hydratase activity"/>
    <property type="evidence" value="ECO:0007669"/>
    <property type="project" value="UniProtKB-EC"/>
</dbReference>
<dbReference type="GO" id="GO:0000287">
    <property type="term" value="F:magnesium ion binding"/>
    <property type="evidence" value="ECO:0007669"/>
    <property type="project" value="InterPro"/>
</dbReference>
<dbReference type="SFLD" id="SFLDG00178">
    <property type="entry name" value="enolase"/>
    <property type="match status" value="1"/>
</dbReference>
<evidence type="ECO:0000313" key="16">
    <source>
        <dbReference type="Proteomes" id="UP001213681"/>
    </source>
</evidence>
<evidence type="ECO:0000313" key="15">
    <source>
        <dbReference type="EMBL" id="KAJ5443479.1"/>
    </source>
</evidence>
<evidence type="ECO:0000256" key="1">
    <source>
        <dbReference type="ARBA" id="ARBA00005031"/>
    </source>
</evidence>
<evidence type="ECO:0000256" key="7">
    <source>
        <dbReference type="ARBA" id="ARBA00023239"/>
    </source>
</evidence>
<dbReference type="NCBIfam" id="TIGR01060">
    <property type="entry name" value="eno"/>
    <property type="match status" value="1"/>
</dbReference>
<reference evidence="15" key="2">
    <citation type="journal article" date="2023" name="IMA Fungus">
        <title>Comparative genomic study of the Penicillium genus elucidates a diverse pangenome and 15 lateral gene transfer events.</title>
        <authorList>
            <person name="Petersen C."/>
            <person name="Sorensen T."/>
            <person name="Nielsen M.R."/>
            <person name="Sondergaard T.E."/>
            <person name="Sorensen J.L."/>
            <person name="Fitzpatrick D.A."/>
            <person name="Frisvad J.C."/>
            <person name="Nielsen K.L."/>
        </authorList>
    </citation>
    <scope>NUCLEOTIDE SEQUENCE</scope>
    <source>
        <strain evidence="15">IBT 16125</strain>
    </source>
</reference>
<keyword evidence="12" id="KW-0479">Metal-binding</keyword>
<dbReference type="GO" id="GO:0006096">
    <property type="term" value="P:glycolytic process"/>
    <property type="evidence" value="ECO:0007669"/>
    <property type="project" value="UniProtKB-KW"/>
</dbReference>
<dbReference type="Gene3D" id="3.30.390.10">
    <property type="entry name" value="Enolase-like, N-terminal domain"/>
    <property type="match status" value="1"/>
</dbReference>
<dbReference type="HAMAP" id="MF_00318">
    <property type="entry name" value="Enolase"/>
    <property type="match status" value="1"/>
</dbReference>
<evidence type="ECO:0000256" key="4">
    <source>
        <dbReference type="ARBA" id="ARBA00017068"/>
    </source>
</evidence>
<dbReference type="Proteomes" id="UP001213681">
    <property type="component" value="Unassembled WGS sequence"/>
</dbReference>
<comment type="caution">
    <text evidence="15">The sequence shown here is derived from an EMBL/GenBank/DDBJ whole genome shotgun (WGS) entry which is preliminary data.</text>
</comment>
<dbReference type="SMART" id="SM01193">
    <property type="entry name" value="Enolase_N"/>
    <property type="match status" value="1"/>
</dbReference>
<feature type="binding site" evidence="11">
    <location>
        <begin position="362"/>
        <end position="365"/>
    </location>
    <ligand>
        <name>substrate</name>
    </ligand>
</feature>
<feature type="binding site" evidence="11">
    <location>
        <position position="285"/>
    </location>
    <ligand>
        <name>substrate</name>
    </ligand>
</feature>
<dbReference type="GO" id="GO:0000015">
    <property type="term" value="C:phosphopyruvate hydratase complex"/>
    <property type="evidence" value="ECO:0007669"/>
    <property type="project" value="InterPro"/>
</dbReference>
<evidence type="ECO:0000256" key="8">
    <source>
        <dbReference type="ARBA" id="ARBA00032132"/>
    </source>
</evidence>
<dbReference type="PIRSF" id="PIRSF001400">
    <property type="entry name" value="Enolase"/>
    <property type="match status" value="1"/>
</dbReference>
<feature type="binding site" evidence="12">
    <location>
        <position position="285"/>
    </location>
    <ligand>
        <name>Mg(2+)</name>
        <dbReference type="ChEBI" id="CHEBI:18420"/>
    </ligand>
</feature>
<protein>
    <recommendedName>
        <fullName evidence="4">Enolase</fullName>
        <ecNumber evidence="3">4.2.1.11</ecNumber>
    </recommendedName>
    <alternativeName>
        <fullName evidence="8">2-phosphoglycerate dehydratase</fullName>
    </alternativeName>
</protein>
<evidence type="ECO:0000256" key="12">
    <source>
        <dbReference type="PIRSR" id="PIRSR001400-3"/>
    </source>
</evidence>
<dbReference type="CDD" id="cd03313">
    <property type="entry name" value="enolase"/>
    <property type="match status" value="1"/>
</dbReference>
<dbReference type="InterPro" id="IPR020811">
    <property type="entry name" value="Enolase_N"/>
</dbReference>
<sequence length="429" mass="46419">MISSLHAAQRLDSRGNPTVQVELTTEKVPSGASTGTHEAVELRDGDDSAYGGRGVKRAVSNIENVIGPELVMSDFRVDTDQKKIDHFLKALDGTKNKAKLGANAILGVSMACARAGAAHSGVALYEFIRREAGGKKPFVIPVPFFNVINGGVHSGNSMAFQETMIAPIGVASMAEAVQMGSEVYQHLKKVIVENFGSAAIGIGDEGGFVPPISEPHEALDLLVQAVSSAGYSGKIKFAIDPASSEFFREGKYGLGFKKSPNIKTPKELMVLYESLLEKYPIILLEDPFAENDWDSWTEFNKVCLVELVGDDLLVTNTEYVKMARSKNACNAMLLKINQIGTISEAIEAANLAYSYNWGVFVSHRSGETTDDFIADLVVGLRTGHIKSDAPCRGERIVKYNRLMDIEAEILGDGEKCLFAGSQFKNAIKC</sequence>
<evidence type="ECO:0000256" key="2">
    <source>
        <dbReference type="ARBA" id="ARBA00009604"/>
    </source>
</evidence>
<dbReference type="GeneID" id="81600976"/>
<accession>A0AAD6C150</accession>
<dbReference type="SFLD" id="SFLDF00002">
    <property type="entry name" value="enolase"/>
    <property type="match status" value="1"/>
</dbReference>
<feature type="active site" description="Proton acceptor" evidence="10">
    <location>
        <position position="335"/>
    </location>
</feature>
<feature type="binding site" evidence="11">
    <location>
        <position position="310"/>
    </location>
    <ligand>
        <name>substrate</name>
    </ligand>
</feature>
<evidence type="ECO:0000259" key="14">
    <source>
        <dbReference type="SMART" id="SM01193"/>
    </source>
</evidence>
<keyword evidence="6" id="KW-0324">Glycolysis</keyword>
<dbReference type="SMART" id="SM01192">
    <property type="entry name" value="Enolase_C"/>
    <property type="match status" value="1"/>
</dbReference>
<dbReference type="Pfam" id="PF00113">
    <property type="entry name" value="Enolase_C"/>
    <property type="match status" value="1"/>
</dbReference>
<comment type="pathway">
    <text evidence="1">Carbohydrate degradation; glycolysis; pyruvate from D-glyceraldehyde 3-phosphate: step 4/5.</text>
</comment>
<evidence type="ECO:0000259" key="13">
    <source>
        <dbReference type="SMART" id="SM01192"/>
    </source>
</evidence>
<dbReference type="EMBL" id="JAPVEA010000007">
    <property type="protein sequence ID" value="KAJ5443479.1"/>
    <property type="molecule type" value="Genomic_DNA"/>
</dbReference>
<dbReference type="Gene3D" id="3.20.20.120">
    <property type="entry name" value="Enolase-like C-terminal domain"/>
    <property type="match status" value="1"/>
</dbReference>
<comment type="cofactor">
    <cofactor evidence="12">
        <name>Mg(2+)</name>
        <dbReference type="ChEBI" id="CHEBI:18420"/>
    </cofactor>
    <text evidence="12">Mg(2+) is required for catalysis and for stabilizing the dimer.</text>
</comment>
<dbReference type="SUPFAM" id="SSF51604">
    <property type="entry name" value="Enolase C-terminal domain-like"/>
    <property type="match status" value="1"/>
</dbReference>
<feature type="binding site" evidence="11">
    <location>
        <position position="153"/>
    </location>
    <ligand>
        <name>substrate</name>
    </ligand>
</feature>
<dbReference type="PROSITE" id="PS00164">
    <property type="entry name" value="ENOLASE"/>
    <property type="match status" value="1"/>
</dbReference>
<dbReference type="InterPro" id="IPR029017">
    <property type="entry name" value="Enolase-like_N"/>
</dbReference>
<feature type="active site" description="Proton donor" evidence="10">
    <location>
        <position position="205"/>
    </location>
</feature>
<dbReference type="AlphaFoldDB" id="A0AAD6C150"/>
<evidence type="ECO:0000256" key="6">
    <source>
        <dbReference type="ARBA" id="ARBA00023152"/>
    </source>
</evidence>
<dbReference type="InterPro" id="IPR000941">
    <property type="entry name" value="Enolase"/>
</dbReference>
<dbReference type="PANTHER" id="PTHR11902">
    <property type="entry name" value="ENOLASE"/>
    <property type="match status" value="1"/>
</dbReference>
<dbReference type="InterPro" id="IPR036849">
    <property type="entry name" value="Enolase-like_C_sf"/>
</dbReference>
<feature type="binding site" evidence="11">
    <location>
        <position position="162"/>
    </location>
    <ligand>
        <name>substrate</name>
    </ligand>
</feature>
<name>A0AAD6C150_9EURO</name>
<evidence type="ECO:0000256" key="9">
    <source>
        <dbReference type="ARBA" id="ARBA00048333"/>
    </source>
</evidence>
<comment type="similarity">
    <text evidence="2">Belongs to the enolase family.</text>
</comment>
<feature type="domain" description="Enolase C-terminal TIM barrel" evidence="13">
    <location>
        <begin position="137"/>
        <end position="426"/>
    </location>
</feature>
<dbReference type="Pfam" id="PF03952">
    <property type="entry name" value="Enolase_N"/>
    <property type="match status" value="1"/>
</dbReference>
<feature type="binding site" evidence="11">
    <location>
        <position position="386"/>
    </location>
    <ligand>
        <name>substrate</name>
    </ligand>
</feature>
<dbReference type="InterPro" id="IPR020809">
    <property type="entry name" value="Enolase_CS"/>
</dbReference>
<gene>
    <name evidence="15" type="ORF">N7458_007351</name>
</gene>
<keyword evidence="16" id="KW-1185">Reference proteome</keyword>
<dbReference type="InterPro" id="IPR020810">
    <property type="entry name" value="Enolase_C"/>
</dbReference>
<dbReference type="SUPFAM" id="SSF54826">
    <property type="entry name" value="Enolase N-terminal domain-like"/>
    <property type="match status" value="1"/>
</dbReference>
<evidence type="ECO:0000256" key="3">
    <source>
        <dbReference type="ARBA" id="ARBA00012058"/>
    </source>
</evidence>
<evidence type="ECO:0000256" key="5">
    <source>
        <dbReference type="ARBA" id="ARBA00022842"/>
    </source>
</evidence>
<dbReference type="EC" id="4.2.1.11" evidence="3"/>
<keyword evidence="7" id="KW-0456">Lyase</keyword>
<feature type="domain" description="Enolase N-terminal" evidence="14">
    <location>
        <begin position="2"/>
        <end position="128"/>
    </location>
</feature>
<comment type="catalytic activity">
    <reaction evidence="9">
        <text>(2R)-2-phosphoglycerate = phosphoenolpyruvate + H2O</text>
        <dbReference type="Rhea" id="RHEA:10164"/>
        <dbReference type="ChEBI" id="CHEBI:15377"/>
        <dbReference type="ChEBI" id="CHEBI:58289"/>
        <dbReference type="ChEBI" id="CHEBI:58702"/>
        <dbReference type="EC" id="4.2.1.11"/>
    </reaction>
</comment>
<feature type="binding site" evidence="12">
    <location>
        <position position="310"/>
    </location>
    <ligand>
        <name>Mg(2+)</name>
        <dbReference type="ChEBI" id="CHEBI:18420"/>
    </ligand>
</feature>
<dbReference type="RefSeq" id="XP_056763559.1">
    <property type="nucleotide sequence ID" value="XM_056910733.1"/>
</dbReference>
<organism evidence="15 16">
    <name type="scientific">Penicillium daleae</name>
    <dbReference type="NCBI Taxonomy" id="63821"/>
    <lineage>
        <taxon>Eukaryota</taxon>
        <taxon>Fungi</taxon>
        <taxon>Dikarya</taxon>
        <taxon>Ascomycota</taxon>
        <taxon>Pezizomycotina</taxon>
        <taxon>Eurotiomycetes</taxon>
        <taxon>Eurotiomycetidae</taxon>
        <taxon>Eurotiales</taxon>
        <taxon>Aspergillaceae</taxon>
        <taxon>Penicillium</taxon>
    </lineage>
</organism>
<keyword evidence="5 12" id="KW-0460">Magnesium</keyword>
<dbReference type="PRINTS" id="PR00148">
    <property type="entry name" value="ENOLASE"/>
</dbReference>
<reference evidence="15" key="1">
    <citation type="submission" date="2022-12" db="EMBL/GenBank/DDBJ databases">
        <authorList>
            <person name="Petersen C."/>
        </authorList>
    </citation>
    <scope>NUCLEOTIDE SEQUENCE</scope>
    <source>
        <strain evidence="15">IBT 16125</strain>
    </source>
</reference>
<evidence type="ECO:0000256" key="10">
    <source>
        <dbReference type="PIRSR" id="PIRSR001400-1"/>
    </source>
</evidence>
<evidence type="ECO:0000256" key="11">
    <source>
        <dbReference type="PIRSR" id="PIRSR001400-2"/>
    </source>
</evidence>
<proteinExistence type="inferred from homology"/>
<dbReference type="PANTHER" id="PTHR11902:SF6">
    <property type="entry name" value="ENOLASE"/>
    <property type="match status" value="1"/>
</dbReference>
<feature type="binding site" evidence="12">
    <location>
        <position position="240"/>
    </location>
    <ligand>
        <name>Mg(2+)</name>
        <dbReference type="ChEBI" id="CHEBI:18420"/>
    </ligand>
</feature>